<evidence type="ECO:0000313" key="3">
    <source>
        <dbReference type="Proteomes" id="UP000655225"/>
    </source>
</evidence>
<comment type="caution">
    <text evidence="2">The sequence shown here is derived from an EMBL/GenBank/DDBJ whole genome shotgun (WGS) entry which is preliminary data.</text>
</comment>
<dbReference type="Gene3D" id="1.20.1260.60">
    <property type="entry name" value="Vacuolar protein sorting-associated protein Ist1"/>
    <property type="match status" value="1"/>
</dbReference>
<dbReference type="InterPro" id="IPR005061">
    <property type="entry name" value="Ist1"/>
</dbReference>
<proteinExistence type="inferred from homology"/>
<gene>
    <name evidence="2" type="ORF">HHK36_029806</name>
</gene>
<dbReference type="EMBL" id="JABCRI010000023">
    <property type="protein sequence ID" value="KAF8378466.1"/>
    <property type="molecule type" value="Genomic_DNA"/>
</dbReference>
<evidence type="ECO:0000313" key="2">
    <source>
        <dbReference type="EMBL" id="KAF8378466.1"/>
    </source>
</evidence>
<dbReference type="AlphaFoldDB" id="A0A834YEK9"/>
<comment type="similarity">
    <text evidence="1">Belongs to the IST1 family.</text>
</comment>
<evidence type="ECO:0000256" key="1">
    <source>
        <dbReference type="ARBA" id="ARBA00005536"/>
    </source>
</evidence>
<evidence type="ECO:0008006" key="4">
    <source>
        <dbReference type="Google" id="ProtNLM"/>
    </source>
</evidence>
<organism evidence="2 3">
    <name type="scientific">Tetracentron sinense</name>
    <name type="common">Spur-leaf</name>
    <dbReference type="NCBI Taxonomy" id="13715"/>
    <lineage>
        <taxon>Eukaryota</taxon>
        <taxon>Viridiplantae</taxon>
        <taxon>Streptophyta</taxon>
        <taxon>Embryophyta</taxon>
        <taxon>Tracheophyta</taxon>
        <taxon>Spermatophyta</taxon>
        <taxon>Magnoliopsida</taxon>
        <taxon>Trochodendrales</taxon>
        <taxon>Trochodendraceae</taxon>
        <taxon>Tetracentron</taxon>
    </lineage>
</organism>
<dbReference type="PANTHER" id="PTHR12161:SF16">
    <property type="entry name" value="REGULATOR OF VPS4 ACTIVITY IN THE MVB PATHWAY PROTEIN"/>
    <property type="match status" value="1"/>
</dbReference>
<dbReference type="FunFam" id="1.20.1260.60:FF:000002">
    <property type="entry name" value="Vacuolar protein sorting-associated protein IST1"/>
    <property type="match status" value="1"/>
</dbReference>
<keyword evidence="3" id="KW-1185">Reference proteome</keyword>
<dbReference type="Proteomes" id="UP000655225">
    <property type="component" value="Unassembled WGS sequence"/>
</dbReference>
<protein>
    <recommendedName>
        <fullName evidence="4">IST1-like protein</fullName>
    </recommendedName>
</protein>
<name>A0A834YEK9_TETSI</name>
<accession>A0A834YEK9</accession>
<dbReference type="GO" id="GO:0015031">
    <property type="term" value="P:protein transport"/>
    <property type="evidence" value="ECO:0007669"/>
    <property type="project" value="InterPro"/>
</dbReference>
<reference evidence="2 3" key="1">
    <citation type="submission" date="2020-04" db="EMBL/GenBank/DDBJ databases">
        <title>Plant Genome Project.</title>
        <authorList>
            <person name="Zhang R.-G."/>
        </authorList>
    </citation>
    <scope>NUCLEOTIDE SEQUENCE [LARGE SCALE GENOMIC DNA]</scope>
    <source>
        <strain evidence="2">YNK0</strain>
        <tissue evidence="2">Leaf</tissue>
    </source>
</reference>
<dbReference type="PANTHER" id="PTHR12161">
    <property type="entry name" value="IST1 FAMILY MEMBER"/>
    <property type="match status" value="1"/>
</dbReference>
<dbReference type="InterPro" id="IPR042277">
    <property type="entry name" value="IST1-like"/>
</dbReference>
<dbReference type="Pfam" id="PF03398">
    <property type="entry name" value="Ist1"/>
    <property type="match status" value="1"/>
</dbReference>
<dbReference type="OMA" id="HERCALV"/>
<dbReference type="OrthoDB" id="29853at2759"/>
<sequence>MGKKLGTLLGRTFHSKFKALVNLAISRLAVLKNHRKVRCFHARSDVLQLLNLGQQKLALSRVEFVIKEQNLLDVFVMVEGYCHFLMEKVCLIENNNRECPDELKEGVTSLLFAASRYWEFPELQEIRGVFTSRFGKEFAASAVDLPNTCGVNPKMIQKLSTRRPSLESRLEVLDEIASENGIALYLKDASSLITKEKQDSQPEPSAELDNAKFKQYKHSLSYISDDD</sequence>